<reference evidence="2 3" key="1">
    <citation type="submission" date="2017-09" db="EMBL/GenBank/DDBJ databases">
        <title>Depth-based differentiation of microbial function through sediment-hosted aquifers and enrichment of novel symbionts in the deep terrestrial subsurface.</title>
        <authorList>
            <person name="Probst A.J."/>
            <person name="Ladd B."/>
            <person name="Jarett J.K."/>
            <person name="Geller-Mcgrath D.E."/>
            <person name="Sieber C.M."/>
            <person name="Emerson J.B."/>
            <person name="Anantharaman K."/>
            <person name="Thomas B.C."/>
            <person name="Malmstrom R."/>
            <person name="Stieglmeier M."/>
            <person name="Klingl A."/>
            <person name="Woyke T."/>
            <person name="Ryan C.M."/>
            <person name="Banfield J.F."/>
        </authorList>
    </citation>
    <scope>NUCLEOTIDE SEQUENCE [LARGE SCALE GENOMIC DNA]</scope>
    <source>
        <strain evidence="2">CG10_big_fil_rev_8_21_14_0_10_31_9</strain>
    </source>
</reference>
<sequence>MKQFNNKTIHNKGQLIVEAVVAISFIVIAVVSFFGLLAQSVGYNRFVSENYTATYLAAEGIEVIKNIIDSNILNARPWNLNIGSGDYEIEYNTTSVATPNYSDRVLRINSDGIYTQDLSGQETPFKRKISIRYNSSRIPLGDEIIVNSIVTWTSRGQNQQVNLEDHFFNWRE</sequence>
<keyword evidence="1" id="KW-1133">Transmembrane helix</keyword>
<keyword evidence="1" id="KW-0812">Transmembrane</keyword>
<gene>
    <name evidence="2" type="ORF">COV23_00185</name>
</gene>
<dbReference type="EMBL" id="PCXV01000007">
    <property type="protein sequence ID" value="PIR44358.1"/>
    <property type="molecule type" value="Genomic_DNA"/>
</dbReference>
<name>A0A2H0RCX0_9BACT</name>
<dbReference type="AlphaFoldDB" id="A0A2H0RCX0"/>
<evidence type="ECO:0000256" key="1">
    <source>
        <dbReference type="SAM" id="Phobius"/>
    </source>
</evidence>
<evidence type="ECO:0008006" key="4">
    <source>
        <dbReference type="Google" id="ProtNLM"/>
    </source>
</evidence>
<comment type="caution">
    <text evidence="2">The sequence shown here is derived from an EMBL/GenBank/DDBJ whole genome shotgun (WGS) entry which is preliminary data.</text>
</comment>
<keyword evidence="1" id="KW-0472">Membrane</keyword>
<protein>
    <recommendedName>
        <fullName evidence="4">Type 4 fimbrial biogenesis protein PilX N-terminal domain-containing protein</fullName>
    </recommendedName>
</protein>
<proteinExistence type="predicted"/>
<organism evidence="2 3">
    <name type="scientific">Candidatus Wolfebacteria bacterium CG10_big_fil_rev_8_21_14_0_10_31_9</name>
    <dbReference type="NCBI Taxonomy" id="1975070"/>
    <lineage>
        <taxon>Bacteria</taxon>
        <taxon>Candidatus Wolfeibacteriota</taxon>
    </lineage>
</organism>
<dbReference type="Proteomes" id="UP000231602">
    <property type="component" value="Unassembled WGS sequence"/>
</dbReference>
<evidence type="ECO:0000313" key="3">
    <source>
        <dbReference type="Proteomes" id="UP000231602"/>
    </source>
</evidence>
<evidence type="ECO:0000313" key="2">
    <source>
        <dbReference type="EMBL" id="PIR44358.1"/>
    </source>
</evidence>
<feature type="transmembrane region" description="Helical" evidence="1">
    <location>
        <begin position="15"/>
        <end position="38"/>
    </location>
</feature>
<accession>A0A2H0RCX0</accession>